<gene>
    <name evidence="1" type="ORF">HNP24_002782</name>
</gene>
<accession>A0ABR6Q3E9</accession>
<comment type="caution">
    <text evidence="1">The sequence shown here is derived from an EMBL/GenBank/DDBJ whole genome shotgun (WGS) entry which is preliminary data.</text>
</comment>
<keyword evidence="2" id="KW-1185">Reference proteome</keyword>
<evidence type="ECO:0000313" key="1">
    <source>
        <dbReference type="EMBL" id="MBB6331832.1"/>
    </source>
</evidence>
<dbReference type="RefSeq" id="WP_184557520.1">
    <property type="nucleotide sequence ID" value="NZ_JACHKS010000001.1"/>
</dbReference>
<dbReference type="Proteomes" id="UP000587367">
    <property type="component" value="Unassembled WGS sequence"/>
</dbReference>
<dbReference type="EMBL" id="JACHKS010000001">
    <property type="protein sequence ID" value="MBB6331832.1"/>
    <property type="molecule type" value="Genomic_DNA"/>
</dbReference>
<sequence>MKKYIALYLVFLSCFLWSQNIKYPNYNYKKDVNSINTMRTDDIFLFDYKQIQYIGPFVKNISLEYVENDRYNKLLSHNYRSENFDALNDEFKKRQYDNLHIFVDTSQTTPLTRISFDTTKIISAEYIAKIDSLNAGFELSDKIPEIVRYYDGFPVTLYNAEKKERVIGFGNNVALELEGLDKGRQWKKIHGYSRYPCSMGIQYFVLKPQEFATVFVLRSSGNFKTKFRYRLGNIVSNEFEGSINDKYFKD</sequence>
<evidence type="ECO:0000313" key="2">
    <source>
        <dbReference type="Proteomes" id="UP000587367"/>
    </source>
</evidence>
<protein>
    <recommendedName>
        <fullName evidence="3">DUF4833 domain-containing protein</fullName>
    </recommendedName>
</protein>
<name>A0ABR6Q3E9_9FLAO</name>
<proteinExistence type="predicted"/>
<evidence type="ECO:0008006" key="3">
    <source>
        <dbReference type="Google" id="ProtNLM"/>
    </source>
</evidence>
<organism evidence="1 2">
    <name type="scientific">Chryseobacterium sediminis</name>
    <dbReference type="NCBI Taxonomy" id="1679494"/>
    <lineage>
        <taxon>Bacteria</taxon>
        <taxon>Pseudomonadati</taxon>
        <taxon>Bacteroidota</taxon>
        <taxon>Flavobacteriia</taxon>
        <taxon>Flavobacteriales</taxon>
        <taxon>Weeksellaceae</taxon>
        <taxon>Chryseobacterium group</taxon>
        <taxon>Chryseobacterium</taxon>
    </lineage>
</organism>
<reference evidence="1 2" key="1">
    <citation type="submission" date="2020-08" db="EMBL/GenBank/DDBJ databases">
        <title>Functional genomics of gut bacteria from endangered species of beetles.</title>
        <authorList>
            <person name="Carlos-Shanley C."/>
        </authorList>
    </citation>
    <scope>NUCLEOTIDE SEQUENCE [LARGE SCALE GENOMIC DNA]</scope>
    <source>
        <strain evidence="1 2">S00068</strain>
    </source>
</reference>